<dbReference type="Proteomes" id="UP000005602">
    <property type="component" value="Unassembled WGS sequence"/>
</dbReference>
<dbReference type="EMBL" id="ABJK02000018">
    <property type="protein sequence ID" value="EDT47870.1"/>
    <property type="molecule type" value="Genomic_DNA"/>
</dbReference>
<reference evidence="2" key="2">
    <citation type="submission" date="2013-09" db="EMBL/GenBank/DDBJ databases">
        <title>Draft genome sequence of Streptococcus infantarius subsp. infantarius ATCC BAA-102.</title>
        <authorList>
            <person name="Sudarsanam P."/>
            <person name="Ley R."/>
            <person name="Guruge J."/>
            <person name="Turnbaugh P.J."/>
            <person name="Mahowald M."/>
            <person name="Liep D."/>
            <person name="Gordon J."/>
        </authorList>
    </citation>
    <scope>NUCLEOTIDE SEQUENCE</scope>
    <source>
        <strain evidence="2">ATCC BAA-102</strain>
    </source>
</reference>
<evidence type="ECO:0000313" key="3">
    <source>
        <dbReference type="Proteomes" id="UP000005602"/>
    </source>
</evidence>
<protein>
    <submittedName>
        <fullName evidence="2">Uncharacterized protein</fullName>
    </submittedName>
</protein>
<evidence type="ECO:0000313" key="2">
    <source>
        <dbReference type="EMBL" id="EDT47870.1"/>
    </source>
</evidence>
<name>A0ABP2DI57_9STRE</name>
<keyword evidence="1" id="KW-0812">Transmembrane</keyword>
<evidence type="ECO:0000256" key="1">
    <source>
        <dbReference type="SAM" id="Phobius"/>
    </source>
</evidence>
<proteinExistence type="predicted"/>
<organism evidence="2 3">
    <name type="scientific">Streptococcus infantarius subsp. infantarius ATCC BAA-102</name>
    <dbReference type="NCBI Taxonomy" id="471872"/>
    <lineage>
        <taxon>Bacteria</taxon>
        <taxon>Bacillati</taxon>
        <taxon>Bacillota</taxon>
        <taxon>Bacilli</taxon>
        <taxon>Lactobacillales</taxon>
        <taxon>Streptococcaceae</taxon>
        <taxon>Streptococcus</taxon>
    </lineage>
</organism>
<keyword evidence="3" id="KW-1185">Reference proteome</keyword>
<comment type="caution">
    <text evidence="2">The sequence shown here is derived from an EMBL/GenBank/DDBJ whole genome shotgun (WGS) entry which is preliminary data.</text>
</comment>
<sequence length="60" mass="7230">MFVCVYFFENNHQAYKSRDFSVEFFQKKYRNKGFLASVLTLLAFLCYNNFRLIKQSVDLS</sequence>
<reference evidence="2" key="1">
    <citation type="submission" date="2008-03" db="EMBL/GenBank/DDBJ databases">
        <authorList>
            <person name="Fulton L."/>
            <person name="Clifton S."/>
            <person name="Fulton B."/>
            <person name="Xu J."/>
            <person name="Minx P."/>
            <person name="Pepin K.H."/>
            <person name="Johnson M."/>
            <person name="Thiruvilangam P."/>
            <person name="Bhonagiri V."/>
            <person name="Nash W.E."/>
            <person name="Mardis E.R."/>
            <person name="Wilson R.K."/>
        </authorList>
    </citation>
    <scope>NUCLEOTIDE SEQUENCE</scope>
    <source>
        <strain evidence="2">ATCC BAA-102</strain>
    </source>
</reference>
<keyword evidence="1" id="KW-1133">Transmembrane helix</keyword>
<feature type="transmembrane region" description="Helical" evidence="1">
    <location>
        <begin position="33"/>
        <end position="50"/>
    </location>
</feature>
<gene>
    <name evidence="2" type="ORF">STRINF_00970</name>
</gene>
<keyword evidence="1" id="KW-0472">Membrane</keyword>
<accession>A0ABP2DI57</accession>